<reference evidence="1" key="2">
    <citation type="journal article" date="2022" name="New Phytol.">
        <title>Evolutionary transition to the ectomycorrhizal habit in the genomes of a hyperdiverse lineage of mushroom-forming fungi.</title>
        <authorList>
            <person name="Looney B."/>
            <person name="Miyauchi S."/>
            <person name="Morin E."/>
            <person name="Drula E."/>
            <person name="Courty P.E."/>
            <person name="Kohler A."/>
            <person name="Kuo A."/>
            <person name="LaButti K."/>
            <person name="Pangilinan J."/>
            <person name="Lipzen A."/>
            <person name="Riley R."/>
            <person name="Andreopoulos W."/>
            <person name="He G."/>
            <person name="Johnson J."/>
            <person name="Nolan M."/>
            <person name="Tritt A."/>
            <person name="Barry K.W."/>
            <person name="Grigoriev I.V."/>
            <person name="Nagy L.G."/>
            <person name="Hibbett D."/>
            <person name="Henrissat B."/>
            <person name="Matheny P.B."/>
            <person name="Labbe J."/>
            <person name="Martin F.M."/>
        </authorList>
    </citation>
    <scope>NUCLEOTIDE SEQUENCE</scope>
    <source>
        <strain evidence="1">EC-137</strain>
    </source>
</reference>
<gene>
    <name evidence="1" type="ORF">K488DRAFT_90906</name>
</gene>
<dbReference type="Proteomes" id="UP000814128">
    <property type="component" value="Unassembled WGS sequence"/>
</dbReference>
<organism evidence="1 2">
    <name type="scientific">Vararia minispora EC-137</name>
    <dbReference type="NCBI Taxonomy" id="1314806"/>
    <lineage>
        <taxon>Eukaryota</taxon>
        <taxon>Fungi</taxon>
        <taxon>Dikarya</taxon>
        <taxon>Basidiomycota</taxon>
        <taxon>Agaricomycotina</taxon>
        <taxon>Agaricomycetes</taxon>
        <taxon>Russulales</taxon>
        <taxon>Lachnocladiaceae</taxon>
        <taxon>Vararia</taxon>
    </lineage>
</organism>
<accession>A0ACB8Q6K3</accession>
<evidence type="ECO:0000313" key="1">
    <source>
        <dbReference type="EMBL" id="KAI0027395.1"/>
    </source>
</evidence>
<dbReference type="EMBL" id="MU273913">
    <property type="protein sequence ID" value="KAI0027395.1"/>
    <property type="molecule type" value="Genomic_DNA"/>
</dbReference>
<sequence>EDKRPNLPLVTGPLYTILQAAWARDSRARPPFARIARELKVLRERSGTVVAESPRRAPLSVVLDEEAHRRHAASPSMRPRELPEAQDDLVVHTSSSDDTYLTAESDFDSSTTTTASISRRSTMHADDALDGLAGSAPSVRTLSSSISSGSMLDDIAPLEDSVLTSGYLPPPEPTGRATSIMNERRYRLLLQHDFHTTLTLPLWSPSPVRLGAVGYLSKPEGSFVTLLNCIDGTDAADRRVLPFPRLSELGKVDTFAVRNEKRSAAQRGMDMVRNVFWGSGDRGARSNVSRTHAYQLRAGHKIAHLYAESTIYRYMEDLGVPKAWFIANIDQIMAIYGSAHKLTREDVLLVIGTLEAQDYGMFVSHQHPDGQMNFNVFSGARPGERWGEFVPTAAANVSGPLYDDETLGSNTMQWEKKVSQVRTNGKWDAVLLARLRFRTDAVEPTRL</sequence>
<name>A0ACB8Q6K3_9AGAM</name>
<evidence type="ECO:0000313" key="2">
    <source>
        <dbReference type="Proteomes" id="UP000814128"/>
    </source>
</evidence>
<reference evidence="1" key="1">
    <citation type="submission" date="2021-02" db="EMBL/GenBank/DDBJ databases">
        <authorList>
            <consortium name="DOE Joint Genome Institute"/>
            <person name="Ahrendt S."/>
            <person name="Looney B.P."/>
            <person name="Miyauchi S."/>
            <person name="Morin E."/>
            <person name="Drula E."/>
            <person name="Courty P.E."/>
            <person name="Chicoki N."/>
            <person name="Fauchery L."/>
            <person name="Kohler A."/>
            <person name="Kuo A."/>
            <person name="Labutti K."/>
            <person name="Pangilinan J."/>
            <person name="Lipzen A."/>
            <person name="Riley R."/>
            <person name="Andreopoulos W."/>
            <person name="He G."/>
            <person name="Johnson J."/>
            <person name="Barry K.W."/>
            <person name="Grigoriev I.V."/>
            <person name="Nagy L."/>
            <person name="Hibbett D."/>
            <person name="Henrissat B."/>
            <person name="Matheny P.B."/>
            <person name="Labbe J."/>
            <person name="Martin F."/>
        </authorList>
    </citation>
    <scope>NUCLEOTIDE SEQUENCE</scope>
    <source>
        <strain evidence="1">EC-137</strain>
    </source>
</reference>
<comment type="caution">
    <text evidence="1">The sequence shown here is derived from an EMBL/GenBank/DDBJ whole genome shotgun (WGS) entry which is preliminary data.</text>
</comment>
<feature type="non-terminal residue" evidence="1">
    <location>
        <position position="1"/>
    </location>
</feature>
<keyword evidence="2" id="KW-1185">Reference proteome</keyword>
<protein>
    <submittedName>
        <fullName evidence="1">Uncharacterized protein</fullName>
    </submittedName>
</protein>
<proteinExistence type="predicted"/>